<keyword evidence="8" id="KW-0267">Excision nuclease</keyword>
<name>A0A6G4VFG7_9ACTN</name>
<dbReference type="Pfam" id="PF00005">
    <property type="entry name" value="ABC_tran"/>
    <property type="match status" value="1"/>
</dbReference>
<feature type="domain" description="ABC transporter" evidence="14">
    <location>
        <begin position="443"/>
        <end position="746"/>
    </location>
</feature>
<keyword evidence="2" id="KW-0963">Cytoplasm</keyword>
<dbReference type="GO" id="GO:0006281">
    <property type="term" value="P:DNA repair"/>
    <property type="evidence" value="ECO:0007669"/>
    <property type="project" value="UniProtKB-KW"/>
</dbReference>
<keyword evidence="10" id="KW-0234">DNA repair</keyword>
<dbReference type="GO" id="GO:0003677">
    <property type="term" value="F:DNA binding"/>
    <property type="evidence" value="ECO:0007669"/>
    <property type="project" value="UniProtKB-KW"/>
</dbReference>
<dbReference type="Proteomes" id="UP000472335">
    <property type="component" value="Unassembled WGS sequence"/>
</dbReference>
<evidence type="ECO:0000256" key="13">
    <source>
        <dbReference type="ARBA" id="ARBA00042156"/>
    </source>
</evidence>
<evidence type="ECO:0000256" key="7">
    <source>
        <dbReference type="ARBA" id="ARBA00022840"/>
    </source>
</evidence>
<keyword evidence="4" id="KW-0547">Nucleotide-binding</keyword>
<gene>
    <name evidence="15" type="ORF">G5C60_35140</name>
</gene>
<dbReference type="SUPFAM" id="SSF52540">
    <property type="entry name" value="P-loop containing nucleoside triphosphate hydrolases"/>
    <property type="match status" value="2"/>
</dbReference>
<keyword evidence="5" id="KW-0227">DNA damage</keyword>
<dbReference type="SMART" id="SM00382">
    <property type="entry name" value="AAA"/>
    <property type="match status" value="2"/>
</dbReference>
<organism evidence="15 16">
    <name type="scientific">Streptomyces scabichelini</name>
    <dbReference type="NCBI Taxonomy" id="2711217"/>
    <lineage>
        <taxon>Bacteria</taxon>
        <taxon>Bacillati</taxon>
        <taxon>Actinomycetota</taxon>
        <taxon>Actinomycetes</taxon>
        <taxon>Kitasatosporales</taxon>
        <taxon>Streptomycetaceae</taxon>
        <taxon>Streptomyces</taxon>
    </lineage>
</organism>
<reference evidence="15 16" key="1">
    <citation type="submission" date="2020-02" db="EMBL/GenBank/DDBJ databases">
        <title>Whole-genome analyses of novel actinobacteria.</title>
        <authorList>
            <person name="Sahin N."/>
            <person name="Gencbay T."/>
        </authorList>
    </citation>
    <scope>NUCLEOTIDE SEQUENCE [LARGE SCALE GENOMIC DNA]</scope>
    <source>
        <strain evidence="15 16">HC44</strain>
    </source>
</reference>
<evidence type="ECO:0000256" key="5">
    <source>
        <dbReference type="ARBA" id="ARBA00022763"/>
    </source>
</evidence>
<dbReference type="Gene3D" id="1.10.8.280">
    <property type="entry name" value="ABC transporter ATPase domain-like"/>
    <property type="match status" value="1"/>
</dbReference>
<keyword evidence="6" id="KW-0228">DNA excision</keyword>
<evidence type="ECO:0000313" key="15">
    <source>
        <dbReference type="EMBL" id="NGO12711.1"/>
    </source>
</evidence>
<evidence type="ECO:0000256" key="9">
    <source>
        <dbReference type="ARBA" id="ARBA00023125"/>
    </source>
</evidence>
<dbReference type="PANTHER" id="PTHR43152:SF2">
    <property type="entry name" value="DRUG RESISTANCE ABC TRANSPORTER"/>
    <property type="match status" value="1"/>
</dbReference>
<dbReference type="PROSITE" id="PS50893">
    <property type="entry name" value="ABC_TRANSPORTER_2"/>
    <property type="match status" value="1"/>
</dbReference>
<proteinExistence type="inferred from homology"/>
<dbReference type="GO" id="GO:0004518">
    <property type="term" value="F:nuclease activity"/>
    <property type="evidence" value="ECO:0007669"/>
    <property type="project" value="UniProtKB-KW"/>
</dbReference>
<keyword evidence="7" id="KW-0067">ATP-binding</keyword>
<dbReference type="Gene3D" id="1.20.1580.10">
    <property type="entry name" value="ABC transporter ATPase like domain"/>
    <property type="match status" value="2"/>
</dbReference>
<dbReference type="GO" id="GO:0016887">
    <property type="term" value="F:ATP hydrolysis activity"/>
    <property type="evidence" value="ECO:0007669"/>
    <property type="project" value="InterPro"/>
</dbReference>
<sequence length="752" mass="80531">MFIQVTGARENNLQDVTLRIPKGRLTVFTGVSGSGKSSVVFDTIAVESQRQLNETFTWFIRNRLPKYERPHAEAIDDLSPAIVVDQRPVGGHSRSTVGTMTDVYSVIRVLFSRYGTPSAGPATAYSFNDPSGMCPECDGLGRTVRPDWDRILDPDRSLADGAIRFPPFAPGTWQGQAYTNTTELDPDKPVRQFTATEREFLLRGRSGSKVTISGSGGAWSTDYEGLADRFDRLYLKRDLSALSQKTRDQVQGFLAEGTCPQCGGARLNAAALATRIGGLSIADCTRMQVSDLIAVLKDIDDPVAGPIAGAAVASLERIEAIGLGYLSLDRETSTLSGGEGQRLKTVRHLGSSLTGMTYIFDEPSVGLHPRDVGRLGDLLLRLRDKGNTVLVVEHDPDVIALADHVVDLGPGAGADGGRVVFEGTPGELAAADTPTGRGLRRRTELKERTRQATGGLWVKGADLHNLRDVTVEFPTGVLTVVTGVAGSGKSTLVSEAFTAAHPDAIVVDQSSIGISARSTPATYVGIMDTVRRIFARETGTDPGLFSFNSEGACGTCQGRGVSYTDLAFMDPVTTTCPDCAGRRFKDEVLRLTVGGKSIVDVLGMTADQALEFFTDTGVRRRLRALRDVGLTYLTLGQPLSTLSGGERQRIKLATRLHRTGAVYVLDEPTTGLHMSDVDGLLALLDRLVDAGNTVLVVEHNLDVVAHADWVIDLGPDGGKDGGQVIFEGPPRRLLDATGSFTAQHLRRAVGEG</sequence>
<evidence type="ECO:0000256" key="8">
    <source>
        <dbReference type="ARBA" id="ARBA00022881"/>
    </source>
</evidence>
<evidence type="ECO:0000256" key="1">
    <source>
        <dbReference type="ARBA" id="ARBA00004496"/>
    </source>
</evidence>
<dbReference type="GO" id="GO:0005524">
    <property type="term" value="F:ATP binding"/>
    <property type="evidence" value="ECO:0007669"/>
    <property type="project" value="UniProtKB-KW"/>
</dbReference>
<keyword evidence="9" id="KW-0238">DNA-binding</keyword>
<evidence type="ECO:0000313" key="16">
    <source>
        <dbReference type="Proteomes" id="UP000472335"/>
    </source>
</evidence>
<evidence type="ECO:0000256" key="2">
    <source>
        <dbReference type="ARBA" id="ARBA00022490"/>
    </source>
</evidence>
<accession>A0A6G4VFG7</accession>
<comment type="caution">
    <text evidence="15">The sequence shown here is derived from an EMBL/GenBank/DDBJ whole genome shotgun (WGS) entry which is preliminary data.</text>
</comment>
<dbReference type="InterPro" id="IPR003593">
    <property type="entry name" value="AAA+_ATPase"/>
</dbReference>
<dbReference type="InterPro" id="IPR027417">
    <property type="entry name" value="P-loop_NTPase"/>
</dbReference>
<evidence type="ECO:0000256" key="12">
    <source>
        <dbReference type="ARBA" id="ARBA00039316"/>
    </source>
</evidence>
<comment type="subcellular location">
    <subcellularLocation>
        <location evidence="1">Cytoplasm</location>
    </subcellularLocation>
</comment>
<dbReference type="PANTHER" id="PTHR43152">
    <property type="entry name" value="UVRABC SYSTEM PROTEIN A"/>
    <property type="match status" value="1"/>
</dbReference>
<evidence type="ECO:0000256" key="10">
    <source>
        <dbReference type="ARBA" id="ARBA00023204"/>
    </source>
</evidence>
<comment type="similarity">
    <text evidence="11">Belongs to the ABC transporter superfamily. UvrA family.</text>
</comment>
<protein>
    <recommendedName>
        <fullName evidence="12">UvrABC system protein A</fullName>
    </recommendedName>
    <alternativeName>
        <fullName evidence="13">Excinuclease ABC subunit A</fullName>
    </alternativeName>
</protein>
<dbReference type="InterPro" id="IPR003439">
    <property type="entry name" value="ABC_transporter-like_ATP-bd"/>
</dbReference>
<evidence type="ECO:0000256" key="6">
    <source>
        <dbReference type="ARBA" id="ARBA00022769"/>
    </source>
</evidence>
<dbReference type="EMBL" id="JAAKZY010000152">
    <property type="protein sequence ID" value="NGO12711.1"/>
    <property type="molecule type" value="Genomic_DNA"/>
</dbReference>
<evidence type="ECO:0000256" key="3">
    <source>
        <dbReference type="ARBA" id="ARBA00022737"/>
    </source>
</evidence>
<dbReference type="GO" id="GO:0005737">
    <property type="term" value="C:cytoplasm"/>
    <property type="evidence" value="ECO:0007669"/>
    <property type="project" value="UniProtKB-SubCell"/>
</dbReference>
<evidence type="ECO:0000256" key="11">
    <source>
        <dbReference type="ARBA" id="ARBA00038000"/>
    </source>
</evidence>
<keyword evidence="3" id="KW-0677">Repeat</keyword>
<dbReference type="AlphaFoldDB" id="A0A6G4VFG7"/>
<dbReference type="Gene3D" id="3.40.50.300">
    <property type="entry name" value="P-loop containing nucleotide triphosphate hydrolases"/>
    <property type="match status" value="2"/>
</dbReference>
<evidence type="ECO:0000259" key="14">
    <source>
        <dbReference type="PROSITE" id="PS50893"/>
    </source>
</evidence>
<keyword evidence="16" id="KW-1185">Reference proteome</keyword>
<evidence type="ECO:0000256" key="4">
    <source>
        <dbReference type="ARBA" id="ARBA00022741"/>
    </source>
</evidence>